<proteinExistence type="predicted"/>
<accession>A0A0A9AY93</accession>
<reference evidence="1" key="2">
    <citation type="journal article" date="2015" name="Data Brief">
        <title>Shoot transcriptome of the giant reed, Arundo donax.</title>
        <authorList>
            <person name="Barrero R.A."/>
            <person name="Guerrero F.D."/>
            <person name="Moolhuijzen P."/>
            <person name="Goolsby J.A."/>
            <person name="Tidwell J."/>
            <person name="Bellgard S.E."/>
            <person name="Bellgard M.I."/>
        </authorList>
    </citation>
    <scope>NUCLEOTIDE SEQUENCE</scope>
    <source>
        <tissue evidence="1">Shoot tissue taken approximately 20 cm above the soil surface</tissue>
    </source>
</reference>
<name>A0A0A9AY93_ARUDO</name>
<protein>
    <submittedName>
        <fullName evidence="1">Uncharacterized protein</fullName>
    </submittedName>
</protein>
<evidence type="ECO:0000313" key="1">
    <source>
        <dbReference type="EMBL" id="JAD56699.1"/>
    </source>
</evidence>
<organism evidence="1">
    <name type="scientific">Arundo donax</name>
    <name type="common">Giant reed</name>
    <name type="synonym">Donax arundinaceus</name>
    <dbReference type="NCBI Taxonomy" id="35708"/>
    <lineage>
        <taxon>Eukaryota</taxon>
        <taxon>Viridiplantae</taxon>
        <taxon>Streptophyta</taxon>
        <taxon>Embryophyta</taxon>
        <taxon>Tracheophyta</taxon>
        <taxon>Spermatophyta</taxon>
        <taxon>Magnoliopsida</taxon>
        <taxon>Liliopsida</taxon>
        <taxon>Poales</taxon>
        <taxon>Poaceae</taxon>
        <taxon>PACMAD clade</taxon>
        <taxon>Arundinoideae</taxon>
        <taxon>Arundineae</taxon>
        <taxon>Arundo</taxon>
    </lineage>
</organism>
<sequence>MENRFCVTLLLNYPRLLNYLQHLTANEREKLKWNVLSCARDQRTHFV</sequence>
<reference evidence="1" key="1">
    <citation type="submission" date="2014-09" db="EMBL/GenBank/DDBJ databases">
        <authorList>
            <person name="Magalhaes I.L.F."/>
            <person name="Oliveira U."/>
            <person name="Santos F.R."/>
            <person name="Vidigal T.H.D.A."/>
            <person name="Brescovit A.D."/>
            <person name="Santos A.J."/>
        </authorList>
    </citation>
    <scope>NUCLEOTIDE SEQUENCE</scope>
    <source>
        <tissue evidence="1">Shoot tissue taken approximately 20 cm above the soil surface</tissue>
    </source>
</reference>
<dbReference type="EMBL" id="GBRH01241196">
    <property type="protein sequence ID" value="JAD56699.1"/>
    <property type="molecule type" value="Transcribed_RNA"/>
</dbReference>
<dbReference type="AlphaFoldDB" id="A0A0A9AY93"/>